<evidence type="ECO:0000313" key="5">
    <source>
        <dbReference type="Proteomes" id="UP000198775"/>
    </source>
</evidence>
<organism evidence="4 5">
    <name type="scientific">Halorientalis persicus</name>
    <dbReference type="NCBI Taxonomy" id="1367881"/>
    <lineage>
        <taxon>Archaea</taxon>
        <taxon>Methanobacteriati</taxon>
        <taxon>Methanobacteriota</taxon>
        <taxon>Stenosarchaea group</taxon>
        <taxon>Halobacteria</taxon>
        <taxon>Halobacteriales</taxon>
        <taxon>Haloarculaceae</taxon>
        <taxon>Halorientalis</taxon>
    </lineage>
</organism>
<reference evidence="5" key="1">
    <citation type="submission" date="2016-10" db="EMBL/GenBank/DDBJ databases">
        <authorList>
            <person name="Varghese N."/>
            <person name="Submissions S."/>
        </authorList>
    </citation>
    <scope>NUCLEOTIDE SEQUENCE [LARGE SCALE GENOMIC DNA]</scope>
    <source>
        <strain evidence="5">IBRC-M 10043</strain>
    </source>
</reference>
<dbReference type="AlphaFoldDB" id="A0A1H8U3R2"/>
<evidence type="ECO:0000256" key="3">
    <source>
        <dbReference type="SAM" id="Coils"/>
    </source>
</evidence>
<dbReference type="EMBL" id="FOCX01000025">
    <property type="protein sequence ID" value="SEO97298.1"/>
    <property type="molecule type" value="Genomic_DNA"/>
</dbReference>
<dbReference type="Proteomes" id="UP000198775">
    <property type="component" value="Unassembled WGS sequence"/>
</dbReference>
<name>A0A1H8U3R2_9EURY</name>
<protein>
    <submittedName>
        <fullName evidence="4">Uncharacterized protein</fullName>
    </submittedName>
</protein>
<keyword evidence="3" id="KW-0175">Coiled coil</keyword>
<dbReference type="SUPFAM" id="SSF58014">
    <property type="entry name" value="Coiled-coil domain of nucleotide exchange factor GrpE"/>
    <property type="match status" value="1"/>
</dbReference>
<dbReference type="InterPro" id="IPR013805">
    <property type="entry name" value="GrpE_CC"/>
</dbReference>
<evidence type="ECO:0000256" key="1">
    <source>
        <dbReference type="ARBA" id="ARBA00009054"/>
    </source>
</evidence>
<feature type="coiled-coil region" evidence="3">
    <location>
        <begin position="32"/>
        <end position="59"/>
    </location>
</feature>
<proteinExistence type="inferred from homology"/>
<sequence length="136" mass="14939">MVHPDPGKLQDTANYAEAVIDDGIDTSNVRALAEMRNAFRRLEKKAKKARQEVIEAALDDGVDVGDNVAGVRRVGSEHPKVIDKSTALQMLEDADADPAEAVTVNARQFIDAVDGTNVDPSKVIDYETRTQYRRTD</sequence>
<gene>
    <name evidence="4" type="ORF">SAMN05216388_102527</name>
</gene>
<evidence type="ECO:0000256" key="2">
    <source>
        <dbReference type="ARBA" id="ARBA00023186"/>
    </source>
</evidence>
<keyword evidence="5" id="KW-1185">Reference proteome</keyword>
<keyword evidence="2" id="KW-0143">Chaperone</keyword>
<comment type="similarity">
    <text evidence="1">Belongs to the GrpE family.</text>
</comment>
<evidence type="ECO:0000313" key="4">
    <source>
        <dbReference type="EMBL" id="SEO97298.1"/>
    </source>
</evidence>
<accession>A0A1H8U3R2</accession>
<dbReference type="RefSeq" id="WP_139203593.1">
    <property type="nucleotide sequence ID" value="NZ_FOCX01000025.1"/>
</dbReference>